<proteinExistence type="predicted"/>
<organism evidence="1 2">
    <name type="scientific">Ixodes persulcatus</name>
    <name type="common">Taiga tick</name>
    <dbReference type="NCBI Taxonomy" id="34615"/>
    <lineage>
        <taxon>Eukaryota</taxon>
        <taxon>Metazoa</taxon>
        <taxon>Ecdysozoa</taxon>
        <taxon>Arthropoda</taxon>
        <taxon>Chelicerata</taxon>
        <taxon>Arachnida</taxon>
        <taxon>Acari</taxon>
        <taxon>Parasitiformes</taxon>
        <taxon>Ixodida</taxon>
        <taxon>Ixodoidea</taxon>
        <taxon>Ixodidae</taxon>
        <taxon>Ixodinae</taxon>
        <taxon>Ixodes</taxon>
    </lineage>
</organism>
<evidence type="ECO:0000313" key="2">
    <source>
        <dbReference type="Proteomes" id="UP000805193"/>
    </source>
</evidence>
<dbReference type="EMBL" id="JABSTQ010001848">
    <property type="protein sequence ID" value="KAG0444568.1"/>
    <property type="molecule type" value="Genomic_DNA"/>
</dbReference>
<dbReference type="Proteomes" id="UP000805193">
    <property type="component" value="Unassembled WGS sequence"/>
</dbReference>
<name>A0AC60R1I2_IXOPE</name>
<comment type="caution">
    <text evidence="1">The sequence shown here is derived from an EMBL/GenBank/DDBJ whole genome shotgun (WGS) entry which is preliminary data.</text>
</comment>
<evidence type="ECO:0000313" key="1">
    <source>
        <dbReference type="EMBL" id="KAG0444568.1"/>
    </source>
</evidence>
<gene>
    <name evidence="1" type="ORF">HPB47_013649</name>
</gene>
<reference evidence="1 2" key="1">
    <citation type="journal article" date="2020" name="Cell">
        <title>Large-Scale Comparative Analyses of Tick Genomes Elucidate Their Genetic Diversity and Vector Capacities.</title>
        <authorList>
            <consortium name="Tick Genome and Microbiome Consortium (TIGMIC)"/>
            <person name="Jia N."/>
            <person name="Wang J."/>
            <person name="Shi W."/>
            <person name="Du L."/>
            <person name="Sun Y."/>
            <person name="Zhan W."/>
            <person name="Jiang J.F."/>
            <person name="Wang Q."/>
            <person name="Zhang B."/>
            <person name="Ji P."/>
            <person name="Bell-Sakyi L."/>
            <person name="Cui X.M."/>
            <person name="Yuan T.T."/>
            <person name="Jiang B.G."/>
            <person name="Yang W.F."/>
            <person name="Lam T.T."/>
            <person name="Chang Q.C."/>
            <person name="Ding S.J."/>
            <person name="Wang X.J."/>
            <person name="Zhu J.G."/>
            <person name="Ruan X.D."/>
            <person name="Zhao L."/>
            <person name="Wei J.T."/>
            <person name="Ye R.Z."/>
            <person name="Que T.C."/>
            <person name="Du C.H."/>
            <person name="Zhou Y.H."/>
            <person name="Cheng J.X."/>
            <person name="Dai P.F."/>
            <person name="Guo W.B."/>
            <person name="Han X.H."/>
            <person name="Huang E.J."/>
            <person name="Li L.F."/>
            <person name="Wei W."/>
            <person name="Gao Y.C."/>
            <person name="Liu J.Z."/>
            <person name="Shao H.Z."/>
            <person name="Wang X."/>
            <person name="Wang C.C."/>
            <person name="Yang T.C."/>
            <person name="Huo Q.B."/>
            <person name="Li W."/>
            <person name="Chen H.Y."/>
            <person name="Chen S.E."/>
            <person name="Zhou L.G."/>
            <person name="Ni X.B."/>
            <person name="Tian J.H."/>
            <person name="Sheng Y."/>
            <person name="Liu T."/>
            <person name="Pan Y.S."/>
            <person name="Xia L.Y."/>
            <person name="Li J."/>
            <person name="Zhao F."/>
            <person name="Cao W.C."/>
        </authorList>
    </citation>
    <scope>NUCLEOTIDE SEQUENCE [LARGE SCALE GENOMIC DNA]</scope>
    <source>
        <strain evidence="1">Iper-2018</strain>
    </source>
</reference>
<accession>A0AC60R1I2</accession>
<sequence>MSSKWTKYRVVSKEYAEILTELGCSQRTVDPSPKSANDKRRRSEAFTDDACSGESGQESSAIAAHPDEDSQPTESGPGDDEATSANSSSDDCDEQCCNDDSVTSDSSTQPSGDSAQGGGDFVSDEASSGDYPQHKLSAAEEFAVIAGKHNLTHTSMNAILDFCRRRGISELPRDARTVMKTERKAKLDSSGTFIHFGLAEGIREALGPGPVPQELKLQGNIDGLPLFKSSQLGLWPILCRITNVPASEPFMVSVYCGVGKPPSLQKYLERFLEDVAKLASNGMVHKGAHVDVKLTAMICDAPARSYVKAIIGHNGYHACERCSQKGQRIDGRQTFPDLYAPERTNASFRRYDDERHHTGVSPFMSLDIDMVTWFPTEYMHLVCLGVMRRLLKNWVCPGYSKRLSRVLRSHLNEGLRQSAAFSQVTSRGNQGAPRSWIDGRRLILLKHVVTPEQYEHFLMFHVAIRILVSPKHHLVFNQFARDLLRYFVQEFGKLYGARQLVYNVHTLSHLADQCLDHGPLDSFSAFPFESYLGKIKKKLRSSNNPLAQLSRRISEVRHSTHIQTKAVRHQVKPGDCFMLSESPVVVLKILGDSFEGGILPNPRNFFRVPLKSSELGIWRCDSFKLEAKIWPLADLRNAAQCVKLDYKQGHVVLPLLHLL</sequence>
<keyword evidence="2" id="KW-1185">Reference proteome</keyword>
<protein>
    <submittedName>
        <fullName evidence="1">Uncharacterized protein</fullName>
    </submittedName>
</protein>